<feature type="domain" description="GGDEF" evidence="4">
    <location>
        <begin position="224"/>
        <end position="352"/>
    </location>
</feature>
<feature type="transmembrane region" description="Helical" evidence="3">
    <location>
        <begin position="106"/>
        <end position="126"/>
    </location>
</feature>
<comment type="catalytic activity">
    <reaction evidence="2">
        <text>2 GTP = 3',3'-c-di-GMP + 2 diphosphate</text>
        <dbReference type="Rhea" id="RHEA:24898"/>
        <dbReference type="ChEBI" id="CHEBI:33019"/>
        <dbReference type="ChEBI" id="CHEBI:37565"/>
        <dbReference type="ChEBI" id="CHEBI:58805"/>
        <dbReference type="EC" id="2.7.7.65"/>
    </reaction>
</comment>
<accession>A0ABM7Q360</accession>
<dbReference type="InterPro" id="IPR043128">
    <property type="entry name" value="Rev_trsase/Diguanyl_cyclase"/>
</dbReference>
<dbReference type="SUPFAM" id="SSF55073">
    <property type="entry name" value="Nucleotide cyclase"/>
    <property type="match status" value="1"/>
</dbReference>
<dbReference type="PROSITE" id="PS50887">
    <property type="entry name" value="GGDEF"/>
    <property type="match status" value="1"/>
</dbReference>
<dbReference type="CDD" id="cd01949">
    <property type="entry name" value="GGDEF"/>
    <property type="match status" value="1"/>
</dbReference>
<dbReference type="Gene3D" id="3.30.70.270">
    <property type="match status" value="1"/>
</dbReference>
<dbReference type="EMBL" id="AP024545">
    <property type="protein sequence ID" value="BCT91724.1"/>
    <property type="molecule type" value="Genomic_DNA"/>
</dbReference>
<name>A0ABM7Q360_9GAMM</name>
<dbReference type="NCBIfam" id="TIGR00254">
    <property type="entry name" value="GGDEF"/>
    <property type="match status" value="1"/>
</dbReference>
<protein>
    <recommendedName>
        <fullName evidence="1">diguanylate cyclase</fullName>
        <ecNumber evidence="1">2.7.7.65</ecNumber>
    </recommendedName>
</protein>
<keyword evidence="3" id="KW-0812">Transmembrane</keyword>
<reference evidence="5 6" key="1">
    <citation type="submission" date="2021-03" db="EMBL/GenBank/DDBJ databases">
        <title>Complete Genome Sequences of Two Lysobacter Strains Isolated from Sea Water (Lysobacter caseinilyticus) and Soil (Lysobacter helvus) in South Korea.</title>
        <authorList>
            <person name="Watanabe Y."/>
            <person name="Arakawa K."/>
        </authorList>
    </citation>
    <scope>NUCLEOTIDE SEQUENCE [LARGE SCALE GENOMIC DNA]</scope>
    <source>
        <strain evidence="5 6">KVB24</strain>
    </source>
</reference>
<dbReference type="PANTHER" id="PTHR45138:SF9">
    <property type="entry name" value="DIGUANYLATE CYCLASE DGCM-RELATED"/>
    <property type="match status" value="1"/>
</dbReference>
<dbReference type="InterPro" id="IPR050469">
    <property type="entry name" value="Diguanylate_Cyclase"/>
</dbReference>
<keyword evidence="6" id="KW-1185">Reference proteome</keyword>
<sequence length="356" mass="39137">MEFPRDREAAYVQRMFGWQRQRLRRLVLLAPVLLFLFVALQALLMPAPLSDWLHDPLLYVGLVVLTAVALWMRTLHDANLFAAGGVALQTLFLVSCAMSTRPGHGGVGLLLPMFVATPLVTAPFWARNSTVMMAILLGYLSGALALWHAHAGSTVWLAYGVQALGGGIVAMAMHATVDHARRNYFLAEEELAERARLDALTSTLNRRHFIETGELMLSHMRLGQHLAACFIDLDHFKRVNDQGGHRIGDQLLVAVARRLLELEGHGRLIGRLGGEEFAMLLPGLRMAEAEQLLQSVCADIGEIAVEGHACTASVGIAEWQPGETLSDLLHRADLALLNAKRNGRNRIVQWSEDVAA</sequence>
<dbReference type="InterPro" id="IPR029787">
    <property type="entry name" value="Nucleotide_cyclase"/>
</dbReference>
<evidence type="ECO:0000313" key="6">
    <source>
        <dbReference type="Proteomes" id="UP000681317"/>
    </source>
</evidence>
<feature type="transmembrane region" description="Helical" evidence="3">
    <location>
        <begin position="26"/>
        <end position="44"/>
    </location>
</feature>
<evidence type="ECO:0000256" key="3">
    <source>
        <dbReference type="SAM" id="Phobius"/>
    </source>
</evidence>
<feature type="transmembrane region" description="Helical" evidence="3">
    <location>
        <begin position="80"/>
        <end position="100"/>
    </location>
</feature>
<evidence type="ECO:0000259" key="4">
    <source>
        <dbReference type="PROSITE" id="PS50887"/>
    </source>
</evidence>
<gene>
    <name evidence="5" type="ORF">LYSCAS_07480</name>
</gene>
<feature type="transmembrane region" description="Helical" evidence="3">
    <location>
        <begin position="156"/>
        <end position="177"/>
    </location>
</feature>
<dbReference type="Pfam" id="PF00990">
    <property type="entry name" value="GGDEF"/>
    <property type="match status" value="1"/>
</dbReference>
<dbReference type="EC" id="2.7.7.65" evidence="1"/>
<evidence type="ECO:0000313" key="5">
    <source>
        <dbReference type="EMBL" id="BCT91724.1"/>
    </source>
</evidence>
<dbReference type="RefSeq" id="WP_213435827.1">
    <property type="nucleotide sequence ID" value="NZ_AP024545.1"/>
</dbReference>
<evidence type="ECO:0000256" key="2">
    <source>
        <dbReference type="ARBA" id="ARBA00034247"/>
    </source>
</evidence>
<dbReference type="SMART" id="SM00267">
    <property type="entry name" value="GGDEF"/>
    <property type="match status" value="1"/>
</dbReference>
<feature type="transmembrane region" description="Helical" evidence="3">
    <location>
        <begin position="56"/>
        <end position="73"/>
    </location>
</feature>
<organism evidence="5 6">
    <name type="scientific">Noviluteimonas caseinilytica</name>
    <dbReference type="NCBI Taxonomy" id="2675101"/>
    <lineage>
        <taxon>Bacteria</taxon>
        <taxon>Pseudomonadati</taxon>
        <taxon>Pseudomonadota</taxon>
        <taxon>Gammaproteobacteria</taxon>
        <taxon>Lysobacterales</taxon>
        <taxon>Lysobacteraceae</taxon>
        <taxon>Noviluteimonas</taxon>
    </lineage>
</organism>
<proteinExistence type="predicted"/>
<feature type="transmembrane region" description="Helical" evidence="3">
    <location>
        <begin position="133"/>
        <end position="150"/>
    </location>
</feature>
<keyword evidence="3" id="KW-0472">Membrane</keyword>
<evidence type="ECO:0000256" key="1">
    <source>
        <dbReference type="ARBA" id="ARBA00012528"/>
    </source>
</evidence>
<keyword evidence="3" id="KW-1133">Transmembrane helix</keyword>
<dbReference type="Proteomes" id="UP000681317">
    <property type="component" value="Chromosome"/>
</dbReference>
<dbReference type="PANTHER" id="PTHR45138">
    <property type="entry name" value="REGULATORY COMPONENTS OF SENSORY TRANSDUCTION SYSTEM"/>
    <property type="match status" value="1"/>
</dbReference>
<dbReference type="InterPro" id="IPR000160">
    <property type="entry name" value="GGDEF_dom"/>
</dbReference>